<dbReference type="InterPro" id="IPR003958">
    <property type="entry name" value="CBFA_NFYB_domain"/>
</dbReference>
<dbReference type="EMBL" id="LT608145">
    <property type="protein sequence ID" value="SCM21716.1"/>
    <property type="molecule type" value="Genomic_DNA"/>
</dbReference>
<feature type="domain" description="Transcription factor CBF/NF-Y/archaeal histone" evidence="6">
    <location>
        <begin position="775"/>
        <end position="837"/>
    </location>
</feature>
<dbReference type="AlphaFoldDB" id="A0A113RKW5"/>
<dbReference type="OrthoDB" id="386949at2759"/>
<evidence type="ECO:0000313" key="11">
    <source>
        <dbReference type="EMBL" id="SCO61508.1"/>
    </source>
</evidence>
<feature type="compositionally biased region" description="Low complexity" evidence="5">
    <location>
        <begin position="472"/>
        <end position="481"/>
    </location>
</feature>
<evidence type="ECO:0000313" key="12">
    <source>
        <dbReference type="Proteomes" id="UP000069549"/>
    </source>
</evidence>
<dbReference type="GO" id="GO:0001228">
    <property type="term" value="F:DNA-binding transcription activator activity, RNA polymerase II-specific"/>
    <property type="evidence" value="ECO:0007669"/>
    <property type="project" value="InterPro"/>
</dbReference>
<evidence type="ECO:0000313" key="15">
    <source>
        <dbReference type="Proteomes" id="UP000220214"/>
    </source>
</evidence>
<dbReference type="PANTHER" id="PTHR11064">
    <property type="entry name" value="CCAAT-BINDING TRANSCRIPTION FACTOR-RELATED"/>
    <property type="match status" value="1"/>
</dbReference>
<name>A0A113RKW5_PLABE</name>
<evidence type="ECO:0000256" key="2">
    <source>
        <dbReference type="ARBA" id="ARBA00023015"/>
    </source>
</evidence>
<evidence type="ECO:0000256" key="4">
    <source>
        <dbReference type="ARBA" id="ARBA00023163"/>
    </source>
</evidence>
<feature type="region of interest" description="Disordered" evidence="5">
    <location>
        <begin position="277"/>
        <end position="301"/>
    </location>
</feature>
<feature type="region of interest" description="Disordered" evidence="5">
    <location>
        <begin position="213"/>
        <end position="239"/>
    </location>
</feature>
<dbReference type="Pfam" id="PF00808">
    <property type="entry name" value="CBFD_NFYB_HMF"/>
    <property type="match status" value="1"/>
</dbReference>
<keyword evidence="2" id="KW-0805">Transcription regulation</keyword>
<evidence type="ECO:0000313" key="13">
    <source>
        <dbReference type="Proteomes" id="UP000219860"/>
    </source>
</evidence>
<reference evidence="7 12" key="1">
    <citation type="submission" date="2016-02" db="EMBL/GenBank/DDBJ databases">
        <authorList>
            <consortium name="Pathogen Informatics"/>
        </authorList>
    </citation>
    <scope>NUCLEOTIDE SEQUENCE [LARGE SCALE GENOMIC DNA]</scope>
    <source>
        <strain evidence="7 12">K173</strain>
        <strain evidence="8 16">NK65 ny</strain>
        <strain evidence="9 15">NK65e</strain>
        <strain evidence="11 13">SP11 Antwerpcl1</strain>
        <strain evidence="10 14">SP11 RLL</strain>
    </source>
</reference>
<feature type="region of interest" description="Disordered" evidence="5">
    <location>
        <begin position="469"/>
        <end position="514"/>
    </location>
</feature>
<evidence type="ECO:0000313" key="7">
    <source>
        <dbReference type="EMBL" id="CXI39464.1"/>
    </source>
</evidence>
<dbReference type="GO" id="GO:0000978">
    <property type="term" value="F:RNA polymerase II cis-regulatory region sequence-specific DNA binding"/>
    <property type="evidence" value="ECO:0007669"/>
    <property type="project" value="TreeGrafter"/>
</dbReference>
<gene>
    <name evidence="7" type="primary">NFYB</name>
    <name evidence="7" type="ORF">PBK173_000183000</name>
    <name evidence="9" type="ORF">PBNK65E_000174500</name>
    <name evidence="8" type="ORF">PBNK65NY_000173900</name>
    <name evidence="11" type="ORF">PBSP11A_000173600</name>
    <name evidence="10" type="ORF">PBSP11RLL_000173700</name>
</gene>
<dbReference type="Proteomes" id="UP000516480">
    <property type="component" value="Chromosome 9"/>
</dbReference>
<feature type="compositionally biased region" description="Basic and acidic residues" evidence="5">
    <location>
        <begin position="705"/>
        <end position="731"/>
    </location>
</feature>
<evidence type="ECO:0000313" key="8">
    <source>
        <dbReference type="EMBL" id="SCM21716.1"/>
    </source>
</evidence>
<dbReference type="EMBL" id="LT608257">
    <property type="protein sequence ID" value="SCO61508.1"/>
    <property type="molecule type" value="Genomic_DNA"/>
</dbReference>
<evidence type="ECO:0000313" key="14">
    <source>
        <dbReference type="Proteomes" id="UP000219974"/>
    </source>
</evidence>
<dbReference type="EMBL" id="LT608273">
    <property type="protein sequence ID" value="SCO60043.1"/>
    <property type="molecule type" value="Genomic_DNA"/>
</dbReference>
<comment type="similarity">
    <text evidence="1">Belongs to the NFYB/HAP3 subunit family.</text>
</comment>
<dbReference type="PRINTS" id="PR00615">
    <property type="entry name" value="CCAATSUBUNTA"/>
</dbReference>
<feature type="compositionally biased region" description="Acidic residues" evidence="5">
    <location>
        <begin position="732"/>
        <end position="741"/>
    </location>
</feature>
<feature type="region of interest" description="Disordered" evidence="5">
    <location>
        <begin position="385"/>
        <end position="406"/>
    </location>
</feature>
<protein>
    <submittedName>
        <fullName evidence="7">CCAAT-box DNA binding protein subunit B, putative</fullName>
    </submittedName>
</protein>
<feature type="compositionally biased region" description="Basic and acidic residues" evidence="5">
    <location>
        <begin position="482"/>
        <end position="502"/>
    </location>
</feature>
<feature type="region of interest" description="Disordered" evidence="5">
    <location>
        <begin position="1"/>
        <end position="44"/>
    </location>
</feature>
<sequence length="950" mass="110491">MMNSMNSDKSESVDKTNMENNTNDRELNDNNITNNKLNNNEHFDDINKNACVNDKINIEKKNSDSSNNDISIKNISADVNANYQYDEYGYINCDNDYLQNEDIQHIVDNENNSLECDHIVIKNVEYSNNFNNEDIGKSDIFENNQVQKYIIHNTNNSNDNNKFCMGEDADKIKNINTSYKNIYSESIDDSHKDEFNYKELNCIKMDNSDFNKREQYGEKNGSISPIKMNNNSDKSDDLNNDRHEYIIDNCQDQTGCNMGIWNKSKCEYVEEMINYESENEKNSETHEKSNNYNLEDNELDKNADNFDEKKEKDISENCLNSISSSNDKNNCNNNNSEYNNGNNLNKVCINTSDIFDLNNKTGDYDIIMKNNENAEIDMNKIKETEEEKNNCGNNESSTMSNKNNSNNKENINEIKNAKDDNIVFNSNNVLHIFKEKENKIKQNYEIASEDNVETDAKLNECKGVNEKEINENDINNGNNNGKEYDSKFDDNNNNNGDKDRVIGGEGNANIKNEEKELNNYSFEKKKKCDDECEKSNMENDNCDDINKKRKHISSYDESRKDRKLSSQKEYEEIENEHINKYGNDIDTNVINTTFCKNNNTNITKYVNNIEEIISSNNMNGDSKNNSNSSALNLKIESNETNGANDTNESYFSDMKISNVEGNYNYNDLVLKQDNKDSLNKEEKNDINNLENNCKDECSNKSQNRNIEKNDGKNDSEHSLENLKEYDEKTRDNDDEYEDEQNENMSDNNYSDDEKTNLDNCNTNDRKKNKNDNETLLPIANISRIMKRILPAKAKVAKESKDIIREYVTEFIQFLTSEASDRCLNEKRKTINGEDILFSMEKLGFNDYVEPLSEYLNKWKQMKGLSTSNKYYDKKFDISRNSQEQNMLINYNTNIFNNMNNNNYYTNEDYDYNEGNCTANNFFRNEKNELCNNNFSNSYFNNNGKNNINRI</sequence>
<feature type="compositionally biased region" description="Low complexity" evidence="5">
    <location>
        <begin position="29"/>
        <end position="38"/>
    </location>
</feature>
<dbReference type="Proteomes" id="UP000220214">
    <property type="component" value="Chromosome 9"/>
</dbReference>
<dbReference type="GO" id="GO:0016602">
    <property type="term" value="C:CCAAT-binding factor complex"/>
    <property type="evidence" value="ECO:0007669"/>
    <property type="project" value="InterPro"/>
</dbReference>
<dbReference type="Proteomes" id="UP000219974">
    <property type="component" value="Chromosome 9"/>
</dbReference>
<dbReference type="InterPro" id="IPR027113">
    <property type="entry name" value="Transc_fact_NFYB/HAP3"/>
</dbReference>
<feature type="compositionally biased region" description="Low complexity" evidence="5">
    <location>
        <begin position="393"/>
        <end position="406"/>
    </location>
</feature>
<keyword evidence="3" id="KW-0238">DNA-binding</keyword>
<keyword evidence="4" id="KW-0804">Transcription</keyword>
<dbReference type="PANTHER" id="PTHR11064:SF9">
    <property type="entry name" value="NUCLEAR TRANSCRIPTION FACTOR Y SUBUNIT BETA"/>
    <property type="match status" value="1"/>
</dbReference>
<dbReference type="Proteomes" id="UP000219860">
    <property type="component" value="Chromosome 9"/>
</dbReference>
<dbReference type="InterPro" id="IPR009072">
    <property type="entry name" value="Histone-fold"/>
</dbReference>
<feature type="compositionally biased region" description="Basic and acidic residues" evidence="5">
    <location>
        <begin position="8"/>
        <end position="28"/>
    </location>
</feature>
<dbReference type="CDD" id="cd22907">
    <property type="entry name" value="HFD_NFYB"/>
    <property type="match status" value="1"/>
</dbReference>
<evidence type="ECO:0000259" key="6">
    <source>
        <dbReference type="Pfam" id="PF00808"/>
    </source>
</evidence>
<dbReference type="SMR" id="A0A113RKW5"/>
<feature type="compositionally biased region" description="Basic and acidic residues" evidence="5">
    <location>
        <begin position="278"/>
        <end position="289"/>
    </location>
</feature>
<organism evidence="7 12">
    <name type="scientific">Plasmodium berghei</name>
    <dbReference type="NCBI Taxonomy" id="5821"/>
    <lineage>
        <taxon>Eukaryota</taxon>
        <taxon>Sar</taxon>
        <taxon>Alveolata</taxon>
        <taxon>Apicomplexa</taxon>
        <taxon>Aconoidasida</taxon>
        <taxon>Haemosporida</taxon>
        <taxon>Plasmodiidae</taxon>
        <taxon>Plasmodium</taxon>
        <taxon>Plasmodium (Vinckeia)</taxon>
    </lineage>
</organism>
<evidence type="ECO:0000313" key="16">
    <source>
        <dbReference type="Proteomes" id="UP000516480"/>
    </source>
</evidence>
<evidence type="ECO:0000256" key="3">
    <source>
        <dbReference type="ARBA" id="ARBA00023125"/>
    </source>
</evidence>
<dbReference type="EMBL" id="LT614635">
    <property type="protein sequence ID" value="SCN24975.1"/>
    <property type="molecule type" value="Genomic_DNA"/>
</dbReference>
<dbReference type="OMA" id="NCKDECS"/>
<feature type="region of interest" description="Disordered" evidence="5">
    <location>
        <begin position="688"/>
        <end position="771"/>
    </location>
</feature>
<dbReference type="GO" id="GO:0046982">
    <property type="term" value="F:protein heterodimerization activity"/>
    <property type="evidence" value="ECO:0007669"/>
    <property type="project" value="InterPro"/>
</dbReference>
<dbReference type="Gene3D" id="1.10.20.10">
    <property type="entry name" value="Histone, subunit A"/>
    <property type="match status" value="1"/>
</dbReference>
<dbReference type="Proteomes" id="UP000069549">
    <property type="component" value="Chromosome 9"/>
</dbReference>
<accession>A0A113RKW5</accession>
<dbReference type="EMBL" id="LT160029">
    <property type="protein sequence ID" value="CXI39464.1"/>
    <property type="molecule type" value="Genomic_DNA"/>
</dbReference>
<evidence type="ECO:0000313" key="9">
    <source>
        <dbReference type="EMBL" id="SCN24975.1"/>
    </source>
</evidence>
<evidence type="ECO:0000313" key="10">
    <source>
        <dbReference type="EMBL" id="SCO60043.1"/>
    </source>
</evidence>
<dbReference type="VEuPathDB" id="PlasmoDB:PBANKA_0902500"/>
<evidence type="ECO:0000256" key="1">
    <source>
        <dbReference type="ARBA" id="ARBA00009053"/>
    </source>
</evidence>
<proteinExistence type="inferred from homology"/>
<dbReference type="SUPFAM" id="SSF47113">
    <property type="entry name" value="Histone-fold"/>
    <property type="match status" value="1"/>
</dbReference>
<evidence type="ECO:0000256" key="5">
    <source>
        <dbReference type="SAM" id="MobiDB-lite"/>
    </source>
</evidence>